<name>A0ABR1CY45_NECAM</name>
<dbReference type="PANTHER" id="PTHR47331">
    <property type="entry name" value="PHD-TYPE DOMAIN-CONTAINING PROTEIN"/>
    <property type="match status" value="1"/>
</dbReference>
<dbReference type="InterPro" id="IPR043502">
    <property type="entry name" value="DNA/RNA_pol_sf"/>
</dbReference>
<dbReference type="InterPro" id="IPR021109">
    <property type="entry name" value="Peptidase_aspartic_dom_sf"/>
</dbReference>
<dbReference type="Proteomes" id="UP001303046">
    <property type="component" value="Unassembled WGS sequence"/>
</dbReference>
<organism evidence="3 4">
    <name type="scientific">Necator americanus</name>
    <name type="common">Human hookworm</name>
    <dbReference type="NCBI Taxonomy" id="51031"/>
    <lineage>
        <taxon>Eukaryota</taxon>
        <taxon>Metazoa</taxon>
        <taxon>Ecdysozoa</taxon>
        <taxon>Nematoda</taxon>
        <taxon>Chromadorea</taxon>
        <taxon>Rhabditida</taxon>
        <taxon>Rhabditina</taxon>
        <taxon>Rhabditomorpha</taxon>
        <taxon>Strongyloidea</taxon>
        <taxon>Ancylostomatidae</taxon>
        <taxon>Bunostominae</taxon>
        <taxon>Necator</taxon>
    </lineage>
</organism>
<accession>A0ABR1CY45</accession>
<feature type="region of interest" description="Disordered" evidence="1">
    <location>
        <begin position="486"/>
        <end position="511"/>
    </location>
</feature>
<feature type="compositionally biased region" description="Basic residues" evidence="1">
    <location>
        <begin position="495"/>
        <end position="510"/>
    </location>
</feature>
<evidence type="ECO:0000313" key="3">
    <source>
        <dbReference type="EMBL" id="KAK6743242.1"/>
    </source>
</evidence>
<comment type="caution">
    <text evidence="3">The sequence shown here is derived from an EMBL/GenBank/DDBJ whole genome shotgun (WGS) entry which is preliminary data.</text>
</comment>
<dbReference type="InterPro" id="IPR008737">
    <property type="entry name" value="DUF1758"/>
</dbReference>
<evidence type="ECO:0000313" key="4">
    <source>
        <dbReference type="Proteomes" id="UP001303046"/>
    </source>
</evidence>
<dbReference type="Gene3D" id="2.40.70.10">
    <property type="entry name" value="Acid Proteases"/>
    <property type="match status" value="1"/>
</dbReference>
<dbReference type="Pfam" id="PF05585">
    <property type="entry name" value="DUF1758"/>
    <property type="match status" value="1"/>
</dbReference>
<gene>
    <name evidence="3" type="primary">Necator_chrIII.g11241</name>
    <name evidence="3" type="ORF">RB195_010476</name>
</gene>
<keyword evidence="4" id="KW-1185">Reference proteome</keyword>
<dbReference type="InterPro" id="IPR008042">
    <property type="entry name" value="Retrotrans_Pao"/>
</dbReference>
<proteinExistence type="predicted"/>
<sequence length="766" mass="84941">MTSALATRQGLSTRAGNLSALLKENTTPFDLCLDSNAQVEEKELQMQIRKAKAALSSNVGKVEDALIKSWNGQKSTLTLLVDAPGSNTHSLVEADTIAGRTLGIPDSTRFADICIGGEETGSDPDTKVYWRHLGMGNPFALLRPQCPLQKDGRCVQVQLFSRSSGRRSEGSYEAVSSLWQYVVTSSRSPTGEVWQCTSTGHHTSICTKLFPTEAPRIPQQVKVSGKVPAKAAQQVRTLAKMNPASPEQEPTEGPKVDTVLHISNQSKDVHILAGHAQVLNPVTKELEAVHVMLDTGANRSFISKELADKLRLQNVESLRLPISTFGSQTQTPQTPFVKVCGVTVLQMWVARGTPHSFTVTRIDAVTETIQRNSLSLQDKRFLCDNDLQLSLRPASTNIHPQILLGWADLVLLLDNGLALQYVLPSGQLIPSKLGYLVAGRRNDSGDAAKEHQEAVIHTASSIIVDDNSQSWEDFCAFESSGVEEFAGPKTEERKSRKSGKRSRNQLKGRKMGTDQGIIEEVDETKTPDGELIYYLPHRAVITPHKSTTKLRIIIDAIGNAALASDVEKAFLQVRLHIKDSNLVIYRFGSVTFGLKCSPFLLAGTTKYHLQYNAKNKEVAREIDNNAYVYNVIITAKSTQEVTTLYEELKKKHIAEKDLGDNTTLKIPGISWNAKENQLHLTCKYPAREKFTKRTVSEQVASVYDQMEWLTPITLHGKRFLQQLWKCDCSWDVALSQAHQEQWEDIINSVDDFNTKYADDLLRSANP</sequence>
<evidence type="ECO:0000256" key="1">
    <source>
        <dbReference type="SAM" id="MobiDB-lite"/>
    </source>
</evidence>
<dbReference type="Pfam" id="PF05380">
    <property type="entry name" value="Peptidase_A17"/>
    <property type="match status" value="1"/>
</dbReference>
<protein>
    <recommendedName>
        <fullName evidence="2">DUF1758 domain-containing protein</fullName>
    </recommendedName>
</protein>
<feature type="domain" description="DUF1758" evidence="2">
    <location>
        <begin position="291"/>
        <end position="448"/>
    </location>
</feature>
<reference evidence="3 4" key="1">
    <citation type="submission" date="2023-08" db="EMBL/GenBank/DDBJ databases">
        <title>A Necator americanus chromosomal reference genome.</title>
        <authorList>
            <person name="Ilik V."/>
            <person name="Petrzelkova K.J."/>
            <person name="Pardy F."/>
            <person name="Fuh T."/>
            <person name="Niatou-Singa F.S."/>
            <person name="Gouil Q."/>
            <person name="Baker L."/>
            <person name="Ritchie M.E."/>
            <person name="Jex A.R."/>
            <person name="Gazzola D."/>
            <person name="Li H."/>
            <person name="Toshio Fujiwara R."/>
            <person name="Zhan B."/>
            <person name="Aroian R.V."/>
            <person name="Pafco B."/>
            <person name="Schwarz E.M."/>
        </authorList>
    </citation>
    <scope>NUCLEOTIDE SEQUENCE [LARGE SCALE GENOMIC DNA]</scope>
    <source>
        <strain evidence="3 4">Aroian</strain>
        <tissue evidence="3">Whole animal</tissue>
    </source>
</reference>
<dbReference type="PANTHER" id="PTHR47331:SF5">
    <property type="entry name" value="RIBONUCLEASE H"/>
    <property type="match status" value="1"/>
</dbReference>
<dbReference type="EMBL" id="JAVFWL010000003">
    <property type="protein sequence ID" value="KAK6743242.1"/>
    <property type="molecule type" value="Genomic_DNA"/>
</dbReference>
<dbReference type="SUPFAM" id="SSF56672">
    <property type="entry name" value="DNA/RNA polymerases"/>
    <property type="match status" value="1"/>
</dbReference>
<evidence type="ECO:0000259" key="2">
    <source>
        <dbReference type="Pfam" id="PF05585"/>
    </source>
</evidence>